<name>A0AAU7BZD3_9RICK</name>
<dbReference type="EMBL" id="CP157197">
    <property type="protein sequence ID" value="XBG66756.1"/>
    <property type="molecule type" value="Genomic_DNA"/>
</dbReference>
<dbReference type="AlphaFoldDB" id="A0AAU7BZD3"/>
<gene>
    <name evidence="2" type="ORF">AAGW17_01220</name>
</gene>
<organism evidence="2">
    <name type="scientific">Rickettsia oklahomensis</name>
    <dbReference type="NCBI Taxonomy" id="3141789"/>
    <lineage>
        <taxon>Bacteria</taxon>
        <taxon>Pseudomonadati</taxon>
        <taxon>Pseudomonadota</taxon>
        <taxon>Alphaproteobacteria</taxon>
        <taxon>Rickettsiales</taxon>
        <taxon>Rickettsiaceae</taxon>
        <taxon>Rickettsieae</taxon>
        <taxon>Rickettsia</taxon>
        <taxon>belli group</taxon>
    </lineage>
</organism>
<dbReference type="Pfam" id="PF04002">
    <property type="entry name" value="RadC"/>
    <property type="match status" value="1"/>
</dbReference>
<dbReference type="Gene3D" id="3.40.140.10">
    <property type="entry name" value="Cytidine Deaminase, domain 2"/>
    <property type="match status" value="1"/>
</dbReference>
<reference evidence="2" key="1">
    <citation type="submission" date="2024-05" db="EMBL/GenBank/DDBJ databases">
        <title>Characterization of a novel Rickettsia species. (Rickettsia oklahomia sp. nov.) from Amblyomma americanum ticks.</title>
        <authorList>
            <person name="Korla P.K."/>
            <person name="Karounos M."/>
            <person name="Wilson J.M."/>
            <person name="Little S.E."/>
            <person name="Qurollo B.A."/>
        </authorList>
    </citation>
    <scope>NUCLEOTIDE SEQUENCE</scope>
    <source>
        <strain evidence="2">Oklahoma-10</strain>
    </source>
</reference>
<dbReference type="InterPro" id="IPR025657">
    <property type="entry name" value="RadC_JAB"/>
</dbReference>
<accession>A0AAU7BZD3</accession>
<protein>
    <submittedName>
        <fullName evidence="2">JAB domain-containing protein</fullName>
    </submittedName>
</protein>
<feature type="domain" description="RadC-like JAB" evidence="1">
    <location>
        <begin position="5"/>
        <end position="33"/>
    </location>
</feature>
<sequence>MLGTYHPSGSSKPLKADIHMTNKIVETCNPVNIII</sequence>
<proteinExistence type="predicted"/>
<dbReference type="KEGG" id="rof:AAGW17_01220"/>
<evidence type="ECO:0000259" key="1">
    <source>
        <dbReference type="Pfam" id="PF04002"/>
    </source>
</evidence>
<evidence type="ECO:0000313" key="2">
    <source>
        <dbReference type="EMBL" id="XBG66756.1"/>
    </source>
</evidence>
<dbReference type="RefSeq" id="WP_347939382.1">
    <property type="nucleotide sequence ID" value="NZ_CP157197.1"/>
</dbReference>